<organism evidence="2 3">
    <name type="scientific">Synaphobranchus kaupii</name>
    <name type="common">Kaup's arrowtooth eel</name>
    <dbReference type="NCBI Taxonomy" id="118154"/>
    <lineage>
        <taxon>Eukaryota</taxon>
        <taxon>Metazoa</taxon>
        <taxon>Chordata</taxon>
        <taxon>Craniata</taxon>
        <taxon>Vertebrata</taxon>
        <taxon>Euteleostomi</taxon>
        <taxon>Actinopterygii</taxon>
        <taxon>Neopterygii</taxon>
        <taxon>Teleostei</taxon>
        <taxon>Anguilliformes</taxon>
        <taxon>Synaphobranchidae</taxon>
        <taxon>Synaphobranchus</taxon>
    </lineage>
</organism>
<gene>
    <name evidence="2" type="ORF">SKAU_G00015900</name>
</gene>
<feature type="region of interest" description="Disordered" evidence="1">
    <location>
        <begin position="54"/>
        <end position="85"/>
    </location>
</feature>
<protein>
    <submittedName>
        <fullName evidence="2">Uncharacterized protein</fullName>
    </submittedName>
</protein>
<comment type="caution">
    <text evidence="2">The sequence shown here is derived from an EMBL/GenBank/DDBJ whole genome shotgun (WGS) entry which is preliminary data.</text>
</comment>
<evidence type="ECO:0000256" key="1">
    <source>
        <dbReference type="SAM" id="MobiDB-lite"/>
    </source>
</evidence>
<evidence type="ECO:0000313" key="2">
    <source>
        <dbReference type="EMBL" id="KAJ8380812.1"/>
    </source>
</evidence>
<dbReference type="EMBL" id="JAINUF010000001">
    <property type="protein sequence ID" value="KAJ8380812.1"/>
    <property type="molecule type" value="Genomic_DNA"/>
</dbReference>
<dbReference type="AlphaFoldDB" id="A0A9Q1GB71"/>
<proteinExistence type="predicted"/>
<reference evidence="2" key="1">
    <citation type="journal article" date="2023" name="Science">
        <title>Genome structures resolve the early diversification of teleost fishes.</title>
        <authorList>
            <person name="Parey E."/>
            <person name="Louis A."/>
            <person name="Montfort J."/>
            <person name="Bouchez O."/>
            <person name="Roques C."/>
            <person name="Iampietro C."/>
            <person name="Lluch J."/>
            <person name="Castinel A."/>
            <person name="Donnadieu C."/>
            <person name="Desvignes T."/>
            <person name="Floi Bucao C."/>
            <person name="Jouanno E."/>
            <person name="Wen M."/>
            <person name="Mejri S."/>
            <person name="Dirks R."/>
            <person name="Jansen H."/>
            <person name="Henkel C."/>
            <person name="Chen W.J."/>
            <person name="Zahm M."/>
            <person name="Cabau C."/>
            <person name="Klopp C."/>
            <person name="Thompson A.W."/>
            <person name="Robinson-Rechavi M."/>
            <person name="Braasch I."/>
            <person name="Lecointre G."/>
            <person name="Bobe J."/>
            <person name="Postlethwait J.H."/>
            <person name="Berthelot C."/>
            <person name="Roest Crollius H."/>
            <person name="Guiguen Y."/>
        </authorList>
    </citation>
    <scope>NUCLEOTIDE SEQUENCE</scope>
    <source>
        <strain evidence="2">WJC10195</strain>
    </source>
</reference>
<sequence>MAESRCADICVVKGPLLCAPRDVTGQNAAIVLAPYTCRSARSKTRPFIRRSGIPGRIRTKDGGFPGMNRPNGRPQRPSLAGPRASWNLIPPRGHPGMCGICTILVSYRMIIPLGLQHLHGEL</sequence>
<keyword evidence="3" id="KW-1185">Reference proteome</keyword>
<name>A0A9Q1GB71_SYNKA</name>
<evidence type="ECO:0000313" key="3">
    <source>
        <dbReference type="Proteomes" id="UP001152622"/>
    </source>
</evidence>
<accession>A0A9Q1GB71</accession>
<dbReference type="Proteomes" id="UP001152622">
    <property type="component" value="Chromosome 1"/>
</dbReference>